<reference evidence="11 12" key="1">
    <citation type="submission" date="2020-06" db="EMBL/GenBank/DDBJ databases">
        <title>The genome sequence of Candidatus Regiella insecticola strain Tut.</title>
        <authorList>
            <person name="Nikoh N."/>
            <person name="Tsuchida T."/>
            <person name="Koga R."/>
            <person name="Oshima K."/>
            <person name="Hattori M."/>
            <person name="Fukatsu T."/>
        </authorList>
    </citation>
    <scope>NUCLEOTIDE SEQUENCE [LARGE SCALE GENOMIC DNA]</scope>
    <source>
        <strain evidence="11 12">Tut</strain>
    </source>
</reference>
<evidence type="ECO:0000313" key="12">
    <source>
        <dbReference type="Proteomes" id="UP000504714"/>
    </source>
</evidence>
<evidence type="ECO:0000256" key="8">
    <source>
        <dbReference type="ARBA" id="ARBA00023139"/>
    </source>
</evidence>
<dbReference type="PROSITE" id="PS51935">
    <property type="entry name" value="NLPC_P60"/>
    <property type="match status" value="1"/>
</dbReference>
<keyword evidence="4" id="KW-0732">Signal</keyword>
<dbReference type="GO" id="GO:0006508">
    <property type="term" value="P:proteolysis"/>
    <property type="evidence" value="ECO:0007669"/>
    <property type="project" value="UniProtKB-KW"/>
</dbReference>
<evidence type="ECO:0000256" key="5">
    <source>
        <dbReference type="ARBA" id="ARBA00022801"/>
    </source>
</evidence>
<proteinExistence type="inferred from homology"/>
<keyword evidence="8" id="KW-0564">Palmitate</keyword>
<keyword evidence="9 11" id="KW-0449">Lipoprotein</keyword>
<dbReference type="Pfam" id="PF00877">
    <property type="entry name" value="NLPC_P60"/>
    <property type="match status" value="1"/>
</dbReference>
<dbReference type="PANTHER" id="PTHR47360">
    <property type="entry name" value="MUREIN DD-ENDOPEPTIDASE MEPS/MUREIN LD-CARBOXYPEPTIDASE"/>
    <property type="match status" value="1"/>
</dbReference>
<gene>
    <name evidence="11" type="primary">spr</name>
    <name evidence="11" type="ORF">RINTU1_24540</name>
</gene>
<dbReference type="Gene3D" id="3.90.1720.10">
    <property type="entry name" value="endopeptidase domain like (from Nostoc punctiforme)"/>
    <property type="match status" value="1"/>
</dbReference>
<dbReference type="AlphaFoldDB" id="A0A6L2ZQS3"/>
<sequence>MIVPGDSSTMVKSQILTKYILQIIPLIVATTMLSACSTPQKSNSHASWKNSRYVPYNSQNTFETRFIKSKILKQYTGWKAVRYRFGGSSKKGIDCSAFVQLTFREQFGINLPRSTSAQQTVGKKIQRIKLKAGDLVLFRAGPTGRHIGIYLDNNKFVHVSATTGVTISSLNDQYWKKRYHTGRRVLHNSNRD</sequence>
<dbReference type="GO" id="GO:0008234">
    <property type="term" value="F:cysteine-type peptidase activity"/>
    <property type="evidence" value="ECO:0007669"/>
    <property type="project" value="UniProtKB-KW"/>
</dbReference>
<evidence type="ECO:0000256" key="2">
    <source>
        <dbReference type="ARBA" id="ARBA00007074"/>
    </source>
</evidence>
<organism evidence="11 12">
    <name type="scientific">Candidatus Regiella insecticola</name>
    <dbReference type="NCBI Taxonomy" id="138073"/>
    <lineage>
        <taxon>Bacteria</taxon>
        <taxon>Pseudomonadati</taxon>
        <taxon>Pseudomonadota</taxon>
        <taxon>Gammaproteobacteria</taxon>
        <taxon>Enterobacterales</taxon>
        <taxon>Enterobacteriaceae</taxon>
        <taxon>aphid secondary symbionts</taxon>
        <taxon>Candidatus Regiella</taxon>
    </lineage>
</organism>
<dbReference type="InterPro" id="IPR000064">
    <property type="entry name" value="NLP_P60_dom"/>
</dbReference>
<dbReference type="GO" id="GO:0016020">
    <property type="term" value="C:membrane"/>
    <property type="evidence" value="ECO:0007669"/>
    <property type="project" value="UniProtKB-SubCell"/>
</dbReference>
<keyword evidence="5" id="KW-0378">Hydrolase</keyword>
<dbReference type="InterPro" id="IPR052062">
    <property type="entry name" value="Murein_DD/LD_carboxypeptidase"/>
</dbReference>
<evidence type="ECO:0000259" key="10">
    <source>
        <dbReference type="PROSITE" id="PS51935"/>
    </source>
</evidence>
<evidence type="ECO:0000256" key="3">
    <source>
        <dbReference type="ARBA" id="ARBA00022670"/>
    </source>
</evidence>
<dbReference type="InterPro" id="IPR038765">
    <property type="entry name" value="Papain-like_cys_pep_sf"/>
</dbReference>
<evidence type="ECO:0000313" key="11">
    <source>
        <dbReference type="EMBL" id="GFN46725.1"/>
    </source>
</evidence>
<keyword evidence="7" id="KW-0472">Membrane</keyword>
<name>A0A6L2ZQS3_9ENTR</name>
<evidence type="ECO:0000256" key="4">
    <source>
        <dbReference type="ARBA" id="ARBA00022729"/>
    </source>
</evidence>
<dbReference type="PANTHER" id="PTHR47360:SF3">
    <property type="entry name" value="MUREIN DD-ENDOPEPTIDASE MEPS_MUREIN LD-CARBOXYPEPTIDASE"/>
    <property type="match status" value="1"/>
</dbReference>
<dbReference type="SUPFAM" id="SSF54001">
    <property type="entry name" value="Cysteine proteinases"/>
    <property type="match status" value="1"/>
</dbReference>
<evidence type="ECO:0000256" key="6">
    <source>
        <dbReference type="ARBA" id="ARBA00022807"/>
    </source>
</evidence>
<comment type="subcellular location">
    <subcellularLocation>
        <location evidence="1">Membrane</location>
        <topology evidence="1">Lipid-anchor</topology>
    </subcellularLocation>
</comment>
<evidence type="ECO:0000256" key="7">
    <source>
        <dbReference type="ARBA" id="ARBA00023136"/>
    </source>
</evidence>
<dbReference type="EMBL" id="BLXO01000005">
    <property type="protein sequence ID" value="GFN46725.1"/>
    <property type="molecule type" value="Genomic_DNA"/>
</dbReference>
<comment type="similarity">
    <text evidence="2">Belongs to the peptidase C40 family.</text>
</comment>
<comment type="caution">
    <text evidence="11">The sequence shown here is derived from an EMBL/GenBank/DDBJ whole genome shotgun (WGS) entry which is preliminary data.</text>
</comment>
<evidence type="ECO:0000256" key="1">
    <source>
        <dbReference type="ARBA" id="ARBA00004635"/>
    </source>
</evidence>
<feature type="domain" description="NlpC/P60" evidence="10">
    <location>
        <begin position="65"/>
        <end position="186"/>
    </location>
</feature>
<accession>A0A6L2ZQS3</accession>
<keyword evidence="6" id="KW-0788">Thiol protease</keyword>
<dbReference type="Proteomes" id="UP000504714">
    <property type="component" value="Unassembled WGS sequence"/>
</dbReference>
<keyword evidence="3" id="KW-0645">Protease</keyword>
<dbReference type="NCBIfam" id="NF008096">
    <property type="entry name" value="PRK10838.1"/>
    <property type="match status" value="1"/>
</dbReference>
<evidence type="ECO:0000256" key="9">
    <source>
        <dbReference type="ARBA" id="ARBA00023288"/>
    </source>
</evidence>
<protein>
    <submittedName>
        <fullName evidence="11">Putative outer membrane lipoprotein</fullName>
    </submittedName>
</protein>